<dbReference type="AlphaFoldDB" id="A0A251TZV9"/>
<dbReference type="PANTHER" id="PTHR31339:SF44">
    <property type="entry name" value="PECTIN LYASE-LIKE SUPERFAMILY PROTEIN"/>
    <property type="match status" value="1"/>
</dbReference>
<protein>
    <submittedName>
        <fullName evidence="2">Putative pectin lyase fold/virulence factor</fullName>
    </submittedName>
</protein>
<gene>
    <name evidence="2" type="ORF">HannXRQ_Chr09g0274041</name>
</gene>
<dbReference type="InterPro" id="IPR051801">
    <property type="entry name" value="GH28_Enzymes"/>
</dbReference>
<dbReference type="InParanoid" id="A0A251TZV9"/>
<sequence>MLCQFCRREKEMTDHIFSNCYLTAEVWRRVSWWSGFPFYAATNVAGLFNIAASVSGSKARRLCMVIVVTFSLLMACGRFSLFVLGSLGFALWYSRKDMVIEDSYISVGDDVIAIKGGWDQYGAVYGRPSKNILI</sequence>
<keyword evidence="2" id="KW-0456">Lyase</keyword>
<keyword evidence="3" id="KW-1185">Reference proteome</keyword>
<accession>A0A251TZV9</accession>
<dbReference type="STRING" id="4232.A0A251TZV9"/>
<dbReference type="Gene3D" id="2.160.20.10">
    <property type="entry name" value="Single-stranded right-handed beta-helix, Pectin lyase-like"/>
    <property type="match status" value="1"/>
</dbReference>
<dbReference type="InterPro" id="IPR011050">
    <property type="entry name" value="Pectin_lyase_fold/virulence"/>
</dbReference>
<organism evidence="2 3">
    <name type="scientific">Helianthus annuus</name>
    <name type="common">Common sunflower</name>
    <dbReference type="NCBI Taxonomy" id="4232"/>
    <lineage>
        <taxon>Eukaryota</taxon>
        <taxon>Viridiplantae</taxon>
        <taxon>Streptophyta</taxon>
        <taxon>Embryophyta</taxon>
        <taxon>Tracheophyta</taxon>
        <taxon>Spermatophyta</taxon>
        <taxon>Magnoliopsida</taxon>
        <taxon>eudicotyledons</taxon>
        <taxon>Gunneridae</taxon>
        <taxon>Pentapetalae</taxon>
        <taxon>asterids</taxon>
        <taxon>campanulids</taxon>
        <taxon>Asterales</taxon>
        <taxon>Asteraceae</taxon>
        <taxon>Asteroideae</taxon>
        <taxon>Heliantheae alliance</taxon>
        <taxon>Heliantheae</taxon>
        <taxon>Helianthus</taxon>
    </lineage>
</organism>
<dbReference type="EMBL" id="CM007898">
    <property type="protein sequence ID" value="OTG16678.1"/>
    <property type="molecule type" value="Genomic_DNA"/>
</dbReference>
<name>A0A251TZV9_HELAN</name>
<feature type="transmembrane region" description="Helical" evidence="1">
    <location>
        <begin position="32"/>
        <end position="52"/>
    </location>
</feature>
<dbReference type="GO" id="GO:0016829">
    <property type="term" value="F:lyase activity"/>
    <property type="evidence" value="ECO:0007669"/>
    <property type="project" value="UniProtKB-KW"/>
</dbReference>
<evidence type="ECO:0000256" key="1">
    <source>
        <dbReference type="SAM" id="Phobius"/>
    </source>
</evidence>
<dbReference type="InterPro" id="IPR012334">
    <property type="entry name" value="Pectin_lyas_fold"/>
</dbReference>
<evidence type="ECO:0000313" key="2">
    <source>
        <dbReference type="EMBL" id="OTG16678.1"/>
    </source>
</evidence>
<evidence type="ECO:0000313" key="3">
    <source>
        <dbReference type="Proteomes" id="UP000215914"/>
    </source>
</evidence>
<dbReference type="SUPFAM" id="SSF51126">
    <property type="entry name" value="Pectin lyase-like"/>
    <property type="match status" value="1"/>
</dbReference>
<keyword evidence="1" id="KW-0812">Transmembrane</keyword>
<dbReference type="Proteomes" id="UP000215914">
    <property type="component" value="Chromosome 9"/>
</dbReference>
<keyword evidence="1" id="KW-1133">Transmembrane helix</keyword>
<dbReference type="PANTHER" id="PTHR31339">
    <property type="entry name" value="PECTIN LYASE-RELATED"/>
    <property type="match status" value="1"/>
</dbReference>
<keyword evidence="1" id="KW-0472">Membrane</keyword>
<reference evidence="3" key="1">
    <citation type="journal article" date="2017" name="Nature">
        <title>The sunflower genome provides insights into oil metabolism, flowering and Asterid evolution.</title>
        <authorList>
            <person name="Badouin H."/>
            <person name="Gouzy J."/>
            <person name="Grassa C.J."/>
            <person name="Murat F."/>
            <person name="Staton S.E."/>
            <person name="Cottret L."/>
            <person name="Lelandais-Briere C."/>
            <person name="Owens G.L."/>
            <person name="Carrere S."/>
            <person name="Mayjonade B."/>
            <person name="Legrand L."/>
            <person name="Gill N."/>
            <person name="Kane N.C."/>
            <person name="Bowers J.E."/>
            <person name="Hubner S."/>
            <person name="Bellec A."/>
            <person name="Berard A."/>
            <person name="Berges H."/>
            <person name="Blanchet N."/>
            <person name="Boniface M.C."/>
            <person name="Brunel D."/>
            <person name="Catrice O."/>
            <person name="Chaidir N."/>
            <person name="Claudel C."/>
            <person name="Donnadieu C."/>
            <person name="Faraut T."/>
            <person name="Fievet G."/>
            <person name="Helmstetter N."/>
            <person name="King M."/>
            <person name="Knapp S.J."/>
            <person name="Lai Z."/>
            <person name="Le Paslier M.C."/>
            <person name="Lippi Y."/>
            <person name="Lorenzon L."/>
            <person name="Mandel J.R."/>
            <person name="Marage G."/>
            <person name="Marchand G."/>
            <person name="Marquand E."/>
            <person name="Bret-Mestries E."/>
            <person name="Morien E."/>
            <person name="Nambeesan S."/>
            <person name="Nguyen T."/>
            <person name="Pegot-Espagnet P."/>
            <person name="Pouilly N."/>
            <person name="Raftis F."/>
            <person name="Sallet E."/>
            <person name="Schiex T."/>
            <person name="Thomas J."/>
            <person name="Vandecasteele C."/>
            <person name="Vares D."/>
            <person name="Vear F."/>
            <person name="Vautrin S."/>
            <person name="Crespi M."/>
            <person name="Mangin B."/>
            <person name="Burke J.M."/>
            <person name="Salse J."/>
            <person name="Munos S."/>
            <person name="Vincourt P."/>
            <person name="Rieseberg L.H."/>
            <person name="Langlade N.B."/>
        </authorList>
    </citation>
    <scope>NUCLEOTIDE SEQUENCE [LARGE SCALE GENOMIC DNA]</scope>
    <source>
        <strain evidence="3">cv. SF193</strain>
    </source>
</reference>
<feature type="transmembrane region" description="Helical" evidence="1">
    <location>
        <begin position="64"/>
        <end position="93"/>
    </location>
</feature>
<proteinExistence type="predicted"/>